<dbReference type="InterPro" id="IPR018289">
    <property type="entry name" value="MULE_transposase_dom"/>
</dbReference>
<feature type="domain" description="MULE transposase" evidence="1">
    <location>
        <begin position="198"/>
        <end position="283"/>
    </location>
</feature>
<dbReference type="PANTHER" id="PTHR33977:SF1">
    <property type="entry name" value="ZINC ION BINDING PROTEIN"/>
    <property type="match status" value="1"/>
</dbReference>
<gene>
    <name evidence="2" type="ORF">PR003_g7109</name>
</gene>
<dbReference type="AlphaFoldDB" id="A0A6A4FMT9"/>
<organism evidence="2 3">
    <name type="scientific">Phytophthora rubi</name>
    <dbReference type="NCBI Taxonomy" id="129364"/>
    <lineage>
        <taxon>Eukaryota</taxon>
        <taxon>Sar</taxon>
        <taxon>Stramenopiles</taxon>
        <taxon>Oomycota</taxon>
        <taxon>Peronosporomycetes</taxon>
        <taxon>Peronosporales</taxon>
        <taxon>Peronosporaceae</taxon>
        <taxon>Phytophthora</taxon>
    </lineage>
</organism>
<dbReference type="PANTHER" id="PTHR33977">
    <property type="entry name" value="ZINC ION BINDING PROTEIN"/>
    <property type="match status" value="1"/>
</dbReference>
<comment type="caution">
    <text evidence="2">The sequence shown here is derived from an EMBL/GenBank/DDBJ whole genome shotgun (WGS) entry which is preliminary data.</text>
</comment>
<dbReference type="Proteomes" id="UP000434957">
    <property type="component" value="Unassembled WGS sequence"/>
</dbReference>
<evidence type="ECO:0000259" key="1">
    <source>
        <dbReference type="Pfam" id="PF10551"/>
    </source>
</evidence>
<reference evidence="2 3" key="1">
    <citation type="submission" date="2018-08" db="EMBL/GenBank/DDBJ databases">
        <title>Genomic investigation of the strawberry pathogen Phytophthora fragariae indicates pathogenicity is determined by transcriptional variation in three key races.</title>
        <authorList>
            <person name="Adams T.M."/>
            <person name="Armitage A.D."/>
            <person name="Sobczyk M.K."/>
            <person name="Bates H.J."/>
            <person name="Dunwell J.M."/>
            <person name="Nellist C.F."/>
            <person name="Harrison R.J."/>
        </authorList>
    </citation>
    <scope>NUCLEOTIDE SEQUENCE [LARGE SCALE GENOMIC DNA]</scope>
    <source>
        <strain evidence="2 3">SCRP333</strain>
    </source>
</reference>
<evidence type="ECO:0000313" key="2">
    <source>
        <dbReference type="EMBL" id="KAE9347093.1"/>
    </source>
</evidence>
<protein>
    <recommendedName>
        <fullName evidence="1">MULE transposase domain-containing protein</fullName>
    </recommendedName>
</protein>
<proteinExistence type="predicted"/>
<evidence type="ECO:0000313" key="3">
    <source>
        <dbReference type="Proteomes" id="UP000434957"/>
    </source>
</evidence>
<accession>A0A6A4FMT9</accession>
<name>A0A6A4FMT9_9STRA</name>
<dbReference type="Pfam" id="PF10551">
    <property type="entry name" value="MULE"/>
    <property type="match status" value="1"/>
</dbReference>
<sequence length="296" mass="32562">MGQCCICCDASPHAMRTQQLRCGCVACVNASPALRCPWRGRVQSCQLLDVVNISELHAHVTPVRAPAPAPLTEPMKQAVRDWAKQGLRPARIWHSLIQRYSLDETSAPSLLVVQRFVHHYVAKQLGGSDLMAAVRSKARSAGFTDQKEETEDFTFAWRTDREGKPVVGNGSDANPFVLSISTKKLLRQADRDPSSFMLHLNATYKLTQAGYPVVVVGISAQARRFHLLAIFIVSQQQEEKYTELLSLTARVFASVTGNPLRVKWAMGDADSAQWNALQAVFGVRTAPSASLCAISM</sequence>
<keyword evidence="3" id="KW-1185">Reference proteome</keyword>
<dbReference type="EMBL" id="QXFT01000328">
    <property type="protein sequence ID" value="KAE9347093.1"/>
    <property type="molecule type" value="Genomic_DNA"/>
</dbReference>